<feature type="non-terminal residue" evidence="8">
    <location>
        <position position="1"/>
    </location>
</feature>
<dbReference type="PANTHER" id="PTHR11567:SF211">
    <property type="entry name" value="PROSTATIC ACID PHOSPHATASE"/>
    <property type="match status" value="1"/>
</dbReference>
<evidence type="ECO:0000256" key="1">
    <source>
        <dbReference type="ARBA" id="ARBA00000032"/>
    </source>
</evidence>
<keyword evidence="5" id="KW-0378">Hydrolase</keyword>
<dbReference type="AlphaFoldDB" id="A0AAV5S8G8"/>
<name>A0AAV5S8G8_9BILA</name>
<comment type="catalytic activity">
    <reaction evidence="1">
        <text>a phosphate monoester + H2O = an alcohol + phosphate</text>
        <dbReference type="Rhea" id="RHEA:15017"/>
        <dbReference type="ChEBI" id="CHEBI:15377"/>
        <dbReference type="ChEBI" id="CHEBI:30879"/>
        <dbReference type="ChEBI" id="CHEBI:43474"/>
        <dbReference type="ChEBI" id="CHEBI:67140"/>
        <dbReference type="EC" id="3.1.3.2"/>
    </reaction>
</comment>
<dbReference type="InterPro" id="IPR029033">
    <property type="entry name" value="His_PPase_superfam"/>
</dbReference>
<proteinExistence type="inferred from homology"/>
<evidence type="ECO:0000256" key="4">
    <source>
        <dbReference type="ARBA" id="ARBA00022729"/>
    </source>
</evidence>
<feature type="non-terminal residue" evidence="8">
    <location>
        <position position="181"/>
    </location>
</feature>
<accession>A0AAV5S8G8</accession>
<keyword evidence="4" id="KW-0732">Signal</keyword>
<evidence type="ECO:0000256" key="3">
    <source>
        <dbReference type="ARBA" id="ARBA00012646"/>
    </source>
</evidence>
<dbReference type="EMBL" id="BTSX01000001">
    <property type="protein sequence ID" value="GMS78697.1"/>
    <property type="molecule type" value="Genomic_DNA"/>
</dbReference>
<evidence type="ECO:0000256" key="6">
    <source>
        <dbReference type="ARBA" id="ARBA00023157"/>
    </source>
</evidence>
<keyword evidence="9" id="KW-1185">Reference proteome</keyword>
<dbReference type="GO" id="GO:0003993">
    <property type="term" value="F:acid phosphatase activity"/>
    <property type="evidence" value="ECO:0007669"/>
    <property type="project" value="UniProtKB-EC"/>
</dbReference>
<dbReference type="Proteomes" id="UP001432027">
    <property type="component" value="Unassembled WGS sequence"/>
</dbReference>
<dbReference type="Gene3D" id="3.40.50.1240">
    <property type="entry name" value="Phosphoglycerate mutase-like"/>
    <property type="match status" value="1"/>
</dbReference>
<reference evidence="8" key="1">
    <citation type="submission" date="2023-10" db="EMBL/GenBank/DDBJ databases">
        <title>Genome assembly of Pristionchus species.</title>
        <authorList>
            <person name="Yoshida K."/>
            <person name="Sommer R.J."/>
        </authorList>
    </citation>
    <scope>NUCLEOTIDE SEQUENCE</scope>
    <source>
        <strain evidence="8">RS0144</strain>
    </source>
</reference>
<evidence type="ECO:0000256" key="5">
    <source>
        <dbReference type="ARBA" id="ARBA00022801"/>
    </source>
</evidence>
<dbReference type="Pfam" id="PF00328">
    <property type="entry name" value="His_Phos_2"/>
    <property type="match status" value="1"/>
</dbReference>
<gene>
    <name evidence="8" type="ORF">PENTCL1PPCAC_872</name>
</gene>
<sequence length="181" mass="20246">KRYIDNGFLDKRYLPSEVRIRSSSVPRVFMSAASFSAALFKRTSNNHEVIPPIYTVEKQEDTLLNPDYVCPVSVDEEMAAGFENSKSRLLQDGLQREWVEDQVAPECSTVPANAVDAIIAELTQKKIKMPILYKQCAKGFAKQFMFNVTYQAARDNVSGVAGVLTNELLNNIQMAANCTML</sequence>
<evidence type="ECO:0000256" key="2">
    <source>
        <dbReference type="ARBA" id="ARBA00005375"/>
    </source>
</evidence>
<keyword evidence="6" id="KW-1015">Disulfide bond</keyword>
<protein>
    <recommendedName>
        <fullName evidence="3">acid phosphatase</fullName>
        <ecNumber evidence="3">3.1.3.2</ecNumber>
    </recommendedName>
</protein>
<keyword evidence="7" id="KW-0325">Glycoprotein</keyword>
<evidence type="ECO:0000313" key="9">
    <source>
        <dbReference type="Proteomes" id="UP001432027"/>
    </source>
</evidence>
<comment type="caution">
    <text evidence="8">The sequence shown here is derived from an EMBL/GenBank/DDBJ whole genome shotgun (WGS) entry which is preliminary data.</text>
</comment>
<dbReference type="InterPro" id="IPR000560">
    <property type="entry name" value="His_Pase_clade-2"/>
</dbReference>
<dbReference type="InterPro" id="IPR050645">
    <property type="entry name" value="Histidine_acid_phosphatase"/>
</dbReference>
<evidence type="ECO:0000313" key="8">
    <source>
        <dbReference type="EMBL" id="GMS78697.1"/>
    </source>
</evidence>
<dbReference type="EC" id="3.1.3.2" evidence="3"/>
<evidence type="ECO:0000256" key="7">
    <source>
        <dbReference type="ARBA" id="ARBA00023180"/>
    </source>
</evidence>
<dbReference type="PANTHER" id="PTHR11567">
    <property type="entry name" value="ACID PHOSPHATASE-RELATED"/>
    <property type="match status" value="1"/>
</dbReference>
<comment type="similarity">
    <text evidence="2">Belongs to the histidine acid phosphatase family.</text>
</comment>
<dbReference type="SUPFAM" id="SSF53254">
    <property type="entry name" value="Phosphoglycerate mutase-like"/>
    <property type="match status" value="1"/>
</dbReference>
<organism evidence="8 9">
    <name type="scientific">Pristionchus entomophagus</name>
    <dbReference type="NCBI Taxonomy" id="358040"/>
    <lineage>
        <taxon>Eukaryota</taxon>
        <taxon>Metazoa</taxon>
        <taxon>Ecdysozoa</taxon>
        <taxon>Nematoda</taxon>
        <taxon>Chromadorea</taxon>
        <taxon>Rhabditida</taxon>
        <taxon>Rhabditina</taxon>
        <taxon>Diplogasteromorpha</taxon>
        <taxon>Diplogasteroidea</taxon>
        <taxon>Neodiplogasteridae</taxon>
        <taxon>Pristionchus</taxon>
    </lineage>
</organism>